<dbReference type="PANTHER" id="PTHR11059">
    <property type="entry name" value="DNA REPAIR PROTEIN RECN"/>
    <property type="match status" value="1"/>
</dbReference>
<dbReference type="CDD" id="cd03241">
    <property type="entry name" value="ABC_RecN"/>
    <property type="match status" value="2"/>
</dbReference>
<dbReference type="GO" id="GO:0006302">
    <property type="term" value="P:double-strand break repair"/>
    <property type="evidence" value="ECO:0007669"/>
    <property type="project" value="InterPro"/>
</dbReference>
<keyword evidence="9" id="KW-0175">Coiled coil</keyword>
<dbReference type="EMBL" id="FQWX01000002">
    <property type="protein sequence ID" value="SHG45888.1"/>
    <property type="molecule type" value="Genomic_DNA"/>
</dbReference>
<dbReference type="Gene3D" id="3.40.50.300">
    <property type="entry name" value="P-loop containing nucleotide triphosphate hydrolases"/>
    <property type="match status" value="2"/>
</dbReference>
<keyword evidence="5" id="KW-0067">ATP-binding</keyword>
<evidence type="ECO:0000256" key="3">
    <source>
        <dbReference type="ARBA" id="ARBA00022741"/>
    </source>
</evidence>
<feature type="domain" description="Rad50/SbcC-type AAA" evidence="10">
    <location>
        <begin position="5"/>
        <end position="203"/>
    </location>
</feature>
<protein>
    <recommendedName>
        <fullName evidence="2 8">DNA repair protein RecN</fullName>
    </recommendedName>
    <alternativeName>
        <fullName evidence="7 8">Recombination protein N</fullName>
    </alternativeName>
</protein>
<organism evidence="11 12">
    <name type="scientific">Asaccharospora irregularis DSM 2635</name>
    <dbReference type="NCBI Taxonomy" id="1121321"/>
    <lineage>
        <taxon>Bacteria</taxon>
        <taxon>Bacillati</taxon>
        <taxon>Bacillota</taxon>
        <taxon>Clostridia</taxon>
        <taxon>Peptostreptococcales</taxon>
        <taxon>Peptostreptococcaceae</taxon>
        <taxon>Asaccharospora</taxon>
    </lineage>
</organism>
<evidence type="ECO:0000313" key="11">
    <source>
        <dbReference type="EMBL" id="SHG45888.1"/>
    </source>
</evidence>
<evidence type="ECO:0000256" key="9">
    <source>
        <dbReference type="SAM" id="Coils"/>
    </source>
</evidence>
<keyword evidence="3" id="KW-0547">Nucleotide-binding</keyword>
<dbReference type="GO" id="GO:0043590">
    <property type="term" value="C:bacterial nucleoid"/>
    <property type="evidence" value="ECO:0007669"/>
    <property type="project" value="TreeGrafter"/>
</dbReference>
<gene>
    <name evidence="11" type="ORF">SAMN04488530_10275</name>
</gene>
<evidence type="ECO:0000259" key="10">
    <source>
        <dbReference type="Pfam" id="PF13476"/>
    </source>
</evidence>
<proteinExistence type="inferred from homology"/>
<evidence type="ECO:0000256" key="2">
    <source>
        <dbReference type="ARBA" id="ARBA00021315"/>
    </source>
</evidence>
<evidence type="ECO:0000256" key="8">
    <source>
        <dbReference type="PIRNR" id="PIRNR003128"/>
    </source>
</evidence>
<feature type="coiled-coil region" evidence="9">
    <location>
        <begin position="169"/>
        <end position="215"/>
    </location>
</feature>
<evidence type="ECO:0000313" key="12">
    <source>
        <dbReference type="Proteomes" id="UP000243255"/>
    </source>
</evidence>
<accession>A0A1M5JZF2</accession>
<evidence type="ECO:0000256" key="7">
    <source>
        <dbReference type="ARBA" id="ARBA00033408"/>
    </source>
</evidence>
<evidence type="ECO:0000256" key="1">
    <source>
        <dbReference type="ARBA" id="ARBA00009441"/>
    </source>
</evidence>
<dbReference type="STRING" id="1121321.SAMN04488530_10275"/>
<dbReference type="PIRSF" id="PIRSF003128">
    <property type="entry name" value="RecN"/>
    <property type="match status" value="1"/>
</dbReference>
<dbReference type="NCBIfam" id="TIGR00634">
    <property type="entry name" value="recN"/>
    <property type="match status" value="1"/>
</dbReference>
<dbReference type="AlphaFoldDB" id="A0A1M5JZF2"/>
<keyword evidence="6 8" id="KW-0234">DNA repair</keyword>
<name>A0A1M5JZF2_9FIRM</name>
<comment type="similarity">
    <text evidence="1 8">Belongs to the RecN family.</text>
</comment>
<dbReference type="GO" id="GO:0016887">
    <property type="term" value="F:ATP hydrolysis activity"/>
    <property type="evidence" value="ECO:0007669"/>
    <property type="project" value="InterPro"/>
</dbReference>
<sequence>MILELYMKNCALVDELRLSVDNNLNILTGETGSGKSIIIDALGLCLGEKYDRSFLRKGTEKGLVECVFYSENSQLKKILDENDIDIEDDNLLVITRLIYSDGKSTARVNGRTVKVSLLKEISSTLIDIHGQHQNQALFNKDTHLKFIDLFGEDKIKPIRDDYRSIYTNYIELKKSLNTLTENKDDMQIQREIDLLKFQINEIETANLDRDEYEELLKQREVYRNGEKIFNNLNLSYENLYNGQINVVDLIGSALSELNSISKYDKILSDYSENIERIMYELQDISRDIRNYKDSIDFEPYQLEQIELRVDEINNLRRKYGDKIEDIFTYYENMKDRLDEILNRDEKVEELKKQISEIENVLLEKSSKLTKIRKEVASELESILLMELESLNMKNIVFKVNFDQTSFTYNGIDNIEFMISFNLGEDVKPIYKVASGGEMSRFMLAFKTILADIDNIDTLVFDEIDTGISGIAAQIVGEKLSSIASKKQIICITHLPQIAAHADTHYCIEKNTSEDRTFTSIRKLGDIQRRDEIARLIAGSNITEKTMEHASEIIELSKRSDTNK</sequence>
<keyword evidence="12" id="KW-1185">Reference proteome</keyword>
<dbReference type="FunFam" id="3.40.50.300:FF:000356">
    <property type="entry name" value="DNA repair protein RecN"/>
    <property type="match status" value="1"/>
</dbReference>
<keyword evidence="4 8" id="KW-0227">DNA damage</keyword>
<evidence type="ECO:0000256" key="6">
    <source>
        <dbReference type="ARBA" id="ARBA00023204"/>
    </source>
</evidence>
<comment type="function">
    <text evidence="8">May be involved in recombinational repair of damaged DNA.</text>
</comment>
<evidence type="ECO:0000256" key="4">
    <source>
        <dbReference type="ARBA" id="ARBA00022763"/>
    </source>
</evidence>
<dbReference type="GO" id="GO:0005524">
    <property type="term" value="F:ATP binding"/>
    <property type="evidence" value="ECO:0007669"/>
    <property type="project" value="UniProtKB-KW"/>
</dbReference>
<dbReference type="OrthoDB" id="9806954at2"/>
<dbReference type="GO" id="GO:0009432">
    <property type="term" value="P:SOS response"/>
    <property type="evidence" value="ECO:0007669"/>
    <property type="project" value="TreeGrafter"/>
</dbReference>
<evidence type="ECO:0000256" key="5">
    <source>
        <dbReference type="ARBA" id="ARBA00022840"/>
    </source>
</evidence>
<dbReference type="SUPFAM" id="SSF52540">
    <property type="entry name" value="P-loop containing nucleoside triphosphate hydrolases"/>
    <property type="match status" value="1"/>
</dbReference>
<dbReference type="PANTHER" id="PTHR11059:SF0">
    <property type="entry name" value="DNA REPAIR PROTEIN RECN"/>
    <property type="match status" value="1"/>
</dbReference>
<dbReference type="GO" id="GO:0006310">
    <property type="term" value="P:DNA recombination"/>
    <property type="evidence" value="ECO:0007669"/>
    <property type="project" value="InterPro"/>
</dbReference>
<dbReference type="Proteomes" id="UP000243255">
    <property type="component" value="Unassembled WGS sequence"/>
</dbReference>
<reference evidence="12" key="1">
    <citation type="submission" date="2016-11" db="EMBL/GenBank/DDBJ databases">
        <authorList>
            <person name="Varghese N."/>
            <person name="Submissions S."/>
        </authorList>
    </citation>
    <scope>NUCLEOTIDE SEQUENCE [LARGE SCALE GENOMIC DNA]</scope>
    <source>
        <strain evidence="12">DSM 2635</strain>
    </source>
</reference>
<dbReference type="InterPro" id="IPR004604">
    <property type="entry name" value="DNA_recomb/repair_RecN"/>
</dbReference>
<dbReference type="Pfam" id="PF13476">
    <property type="entry name" value="AAA_23"/>
    <property type="match status" value="1"/>
</dbReference>
<dbReference type="RefSeq" id="WP_073123483.1">
    <property type="nucleotide sequence ID" value="NZ_BAABCH010000028.1"/>
</dbReference>
<dbReference type="InterPro" id="IPR027417">
    <property type="entry name" value="P-loop_NTPase"/>
</dbReference>
<feature type="coiled-coil region" evidence="9">
    <location>
        <begin position="302"/>
        <end position="367"/>
    </location>
</feature>
<dbReference type="InterPro" id="IPR038729">
    <property type="entry name" value="Rad50/SbcC_AAA"/>
</dbReference>